<evidence type="ECO:0000256" key="1">
    <source>
        <dbReference type="ARBA" id="ARBA00001946"/>
    </source>
</evidence>
<dbReference type="PANTHER" id="PTHR43046">
    <property type="entry name" value="GDP-MANNOSE MANNOSYL HYDROLASE"/>
    <property type="match status" value="1"/>
</dbReference>
<dbReference type="CDD" id="cd18886">
    <property type="entry name" value="NUDIX_MutT_Nudt1"/>
    <property type="match status" value="1"/>
</dbReference>
<keyword evidence="2 3" id="KW-0378">Hydrolase</keyword>
<dbReference type="PROSITE" id="PS51462">
    <property type="entry name" value="NUDIX"/>
    <property type="match status" value="1"/>
</dbReference>
<comment type="cofactor">
    <cofactor evidence="1">
        <name>Mg(2+)</name>
        <dbReference type="ChEBI" id="CHEBI:18420"/>
    </cofactor>
</comment>
<dbReference type="PANTHER" id="PTHR43046:SF2">
    <property type="entry name" value="8-OXO-DGTP DIPHOSPHATASE-RELATED"/>
    <property type="match status" value="1"/>
</dbReference>
<dbReference type="SUPFAM" id="SSF55811">
    <property type="entry name" value="Nudix"/>
    <property type="match status" value="1"/>
</dbReference>
<sequence length="159" mass="18343">MQLIANCVLESKDKVLILQKPRRGWWVAPGGKVERGESLYQAVIREFQEETGLQPQAPRLRCVFTVMIYDGDTLIDHWMMFSFHSIQATGTLLPETREGVLQWISKDDVLTLPMAGGDRYMFEYILMKNDPSVLHGTFHYTKDMELIKWEPEPDISAIP</sequence>
<evidence type="ECO:0000259" key="4">
    <source>
        <dbReference type="PROSITE" id="PS51462"/>
    </source>
</evidence>
<dbReference type="PRINTS" id="PR00502">
    <property type="entry name" value="NUDIXFAMILY"/>
</dbReference>
<dbReference type="InterPro" id="IPR015797">
    <property type="entry name" value="NUDIX_hydrolase-like_dom_sf"/>
</dbReference>
<gene>
    <name evidence="5" type="ORF">LSG31_03500</name>
</gene>
<evidence type="ECO:0000256" key="2">
    <source>
        <dbReference type="ARBA" id="ARBA00022801"/>
    </source>
</evidence>
<dbReference type="InterPro" id="IPR020476">
    <property type="entry name" value="Nudix_hydrolase"/>
</dbReference>
<reference evidence="5" key="1">
    <citation type="submission" date="2021-12" db="EMBL/GenBank/DDBJ databases">
        <title>Alicyclobacillaceae gen. nov., sp. nov., isolated from chalcocite enrichment system.</title>
        <authorList>
            <person name="Jiang Z."/>
        </authorList>
    </citation>
    <scope>NUCLEOTIDE SEQUENCE</scope>
    <source>
        <strain evidence="5">MYW30-H2</strain>
    </source>
</reference>
<dbReference type="PROSITE" id="PS00893">
    <property type="entry name" value="NUDIX_BOX"/>
    <property type="match status" value="1"/>
</dbReference>
<accession>A0ABY4CTX2</accession>
<dbReference type="Proteomes" id="UP000830167">
    <property type="component" value="Chromosome"/>
</dbReference>
<evidence type="ECO:0000313" key="5">
    <source>
        <dbReference type="EMBL" id="UOF91335.1"/>
    </source>
</evidence>
<evidence type="ECO:0000313" key="6">
    <source>
        <dbReference type="Proteomes" id="UP000830167"/>
    </source>
</evidence>
<comment type="similarity">
    <text evidence="3">Belongs to the Nudix hydrolase family.</text>
</comment>
<protein>
    <submittedName>
        <fullName evidence="5">8-oxo-dGTP diphosphatase</fullName>
    </submittedName>
</protein>
<feature type="domain" description="Nudix hydrolase" evidence="4">
    <location>
        <begin position="1"/>
        <end position="127"/>
    </location>
</feature>
<dbReference type="Gene3D" id="3.90.79.10">
    <property type="entry name" value="Nucleoside Triphosphate Pyrophosphohydrolase"/>
    <property type="match status" value="1"/>
</dbReference>
<name>A0ABY4CTX2_9BACL</name>
<dbReference type="EMBL" id="CP089291">
    <property type="protein sequence ID" value="UOF91335.1"/>
    <property type="molecule type" value="Genomic_DNA"/>
</dbReference>
<evidence type="ECO:0000256" key="3">
    <source>
        <dbReference type="RuleBase" id="RU003476"/>
    </source>
</evidence>
<dbReference type="Pfam" id="PF00293">
    <property type="entry name" value="NUDIX"/>
    <property type="match status" value="1"/>
</dbReference>
<keyword evidence="6" id="KW-1185">Reference proteome</keyword>
<organism evidence="5 6">
    <name type="scientific">Fodinisporobacter ferrooxydans</name>
    <dbReference type="NCBI Taxonomy" id="2901836"/>
    <lineage>
        <taxon>Bacteria</taxon>
        <taxon>Bacillati</taxon>
        <taxon>Bacillota</taxon>
        <taxon>Bacilli</taxon>
        <taxon>Bacillales</taxon>
        <taxon>Alicyclobacillaceae</taxon>
        <taxon>Fodinisporobacter</taxon>
    </lineage>
</organism>
<dbReference type="RefSeq" id="WP_347438026.1">
    <property type="nucleotide sequence ID" value="NZ_CP089291.1"/>
</dbReference>
<dbReference type="InterPro" id="IPR000086">
    <property type="entry name" value="NUDIX_hydrolase_dom"/>
</dbReference>
<proteinExistence type="inferred from homology"/>
<dbReference type="InterPro" id="IPR020084">
    <property type="entry name" value="NUDIX_hydrolase_CS"/>
</dbReference>